<evidence type="ECO:0000256" key="6">
    <source>
        <dbReference type="ARBA" id="ARBA00011245"/>
    </source>
</evidence>
<evidence type="ECO:0000256" key="12">
    <source>
        <dbReference type="PIRNR" id="PIRNR005096"/>
    </source>
</evidence>
<evidence type="ECO:0000256" key="1">
    <source>
        <dbReference type="ARBA" id="ARBA00001614"/>
    </source>
</evidence>
<comment type="caution">
    <text evidence="16">The sequence shown here is derived from an EMBL/GenBank/DDBJ whole genome shotgun (WGS) entry which is preliminary data.</text>
</comment>
<evidence type="ECO:0000256" key="5">
    <source>
        <dbReference type="ARBA" id="ARBA00006206"/>
    </source>
</evidence>
<dbReference type="AlphaFoldDB" id="A0AAW2Z4M4"/>
<evidence type="ECO:0000256" key="9">
    <source>
        <dbReference type="ARBA" id="ARBA00023235"/>
    </source>
</evidence>
<evidence type="ECO:0000256" key="8">
    <source>
        <dbReference type="ARBA" id="ARBA00022553"/>
    </source>
</evidence>
<dbReference type="Proteomes" id="UP001431209">
    <property type="component" value="Unassembled WGS sequence"/>
</dbReference>
<feature type="binding site" evidence="15">
    <location>
        <begin position="80"/>
        <end position="81"/>
    </location>
    <ligand>
        <name>beta-D-galactose</name>
        <dbReference type="ChEBI" id="CHEBI:27667"/>
    </ligand>
</feature>
<keyword evidence="8" id="KW-0597">Phosphoprotein</keyword>
<dbReference type="GO" id="GO:0005737">
    <property type="term" value="C:cytoplasm"/>
    <property type="evidence" value="ECO:0007669"/>
    <property type="project" value="UniProtKB-SubCell"/>
</dbReference>
<keyword evidence="9 12" id="KW-0413">Isomerase</keyword>
<feature type="active site" description="Proton donor" evidence="13">
    <location>
        <position position="178"/>
    </location>
</feature>
<evidence type="ECO:0000256" key="15">
    <source>
        <dbReference type="PIRSR" id="PIRSR005096-3"/>
    </source>
</evidence>
<keyword evidence="17" id="KW-1185">Reference proteome</keyword>
<dbReference type="EC" id="5.1.3.3" evidence="12"/>
<reference evidence="16 17" key="1">
    <citation type="submission" date="2024-03" db="EMBL/GenBank/DDBJ databases">
        <title>The Acrasis kona genome and developmental transcriptomes reveal deep origins of eukaryotic multicellular pathways.</title>
        <authorList>
            <person name="Sheikh S."/>
            <person name="Fu C.-J."/>
            <person name="Brown M.W."/>
            <person name="Baldauf S.L."/>
        </authorList>
    </citation>
    <scope>NUCLEOTIDE SEQUENCE [LARGE SCALE GENOMIC DNA]</scope>
    <source>
        <strain evidence="16 17">ATCC MYA-3509</strain>
    </source>
</reference>
<evidence type="ECO:0000313" key="17">
    <source>
        <dbReference type="Proteomes" id="UP001431209"/>
    </source>
</evidence>
<sequence length="344" mass="38037">MLLDPSPFGTVDGRLVYLYTLTNEVGNVVKITDYGGIIVSLLVKDSKGDLGDVVLGFDSVDGYVQNSGPYLGALIGRYANRIKNGEFSLDDKKYSVPVNNGPNSLHGGIKGFDKKIWQVKVINNQTIELYYHSKDGEEGYPGTLDVKVTYTLSKESPTFTIDYVATTDSKTVLNLTNHTYFNLSAGQSSDILDHKIQLNAKRYTPVDATSIPLGQLADVKGTDFDFTDLTRIGDRIDNVDSGGYDHNFEIQNQDGKLAQCAKVVDPKSGRILNVRTTQPGVQFYAGNYLNGEDGKNSTKYVKRYGFCLETQHFPDSPNQPHFPPATLSQGEQYHHTTVFDFSNE</sequence>
<evidence type="ECO:0000256" key="10">
    <source>
        <dbReference type="ARBA" id="ARBA00023277"/>
    </source>
</evidence>
<evidence type="ECO:0000256" key="11">
    <source>
        <dbReference type="ARBA" id="ARBA00045743"/>
    </source>
</evidence>
<comment type="subunit">
    <text evidence="6">Monomer.</text>
</comment>
<dbReference type="Gene3D" id="2.70.98.10">
    <property type="match status" value="1"/>
</dbReference>
<dbReference type="SUPFAM" id="SSF74650">
    <property type="entry name" value="Galactose mutarotase-like"/>
    <property type="match status" value="1"/>
</dbReference>
<dbReference type="InterPro" id="IPR014718">
    <property type="entry name" value="GH-type_carb-bd"/>
</dbReference>
<evidence type="ECO:0000256" key="14">
    <source>
        <dbReference type="PIRSR" id="PIRSR005096-2"/>
    </source>
</evidence>
<comment type="function">
    <text evidence="11">Mutarotase that catalyzes the interconversion of beta-D-galactose and alpha-D-galactose during galactose metabolism. Beta-D-galactose is metabolized in the liver into glucose 1-phosphate, the primary metabolic fuel, by the action of four enzymes that constitute the Leloir pathway: GALM, GALK1 (galactokinase), GALT (galactose-1-phosphate uridylyltransferase) and GALE (UDP-galactose-4'-epimerase). Involved in the maintenance of the equilibrium between the beta- and alpha-anomers of galactose, therefore ensuring a sufficient supply of the alpha-anomer for GALK1. Also active on D-glucose although shows a preference for galactose over glucose.</text>
</comment>
<evidence type="ECO:0000256" key="4">
    <source>
        <dbReference type="ARBA" id="ARBA00005028"/>
    </source>
</evidence>
<feature type="binding site" evidence="15">
    <location>
        <begin position="178"/>
        <end position="180"/>
    </location>
    <ligand>
        <name>beta-D-galactose</name>
        <dbReference type="ChEBI" id="CHEBI:27667"/>
    </ligand>
</feature>
<keyword evidence="10 12" id="KW-0119">Carbohydrate metabolism</keyword>
<dbReference type="InterPro" id="IPR011013">
    <property type="entry name" value="Gal_mutarotase_sf_dom"/>
</dbReference>
<proteinExistence type="inferred from homology"/>
<dbReference type="InterPro" id="IPR015443">
    <property type="entry name" value="Aldose_1-epimerase"/>
</dbReference>
<protein>
    <recommendedName>
        <fullName evidence="12">Aldose 1-epimerase</fullName>
        <ecNumber evidence="12">5.1.3.3</ecNumber>
    </recommendedName>
</protein>
<dbReference type="Pfam" id="PF01263">
    <property type="entry name" value="Aldose_epim"/>
    <property type="match status" value="1"/>
</dbReference>
<evidence type="ECO:0000256" key="2">
    <source>
        <dbReference type="ARBA" id="ARBA00001712"/>
    </source>
</evidence>
<gene>
    <name evidence="16" type="ORF">AKO1_004831</name>
</gene>
<comment type="subcellular location">
    <subcellularLocation>
        <location evidence="3">Cytoplasm</location>
    </subcellularLocation>
</comment>
<name>A0AAW2Z4M4_9EUKA</name>
<evidence type="ECO:0000256" key="7">
    <source>
        <dbReference type="ARBA" id="ARBA00022490"/>
    </source>
</evidence>
<dbReference type="PANTHER" id="PTHR10091">
    <property type="entry name" value="ALDOSE-1-EPIMERASE"/>
    <property type="match status" value="1"/>
</dbReference>
<dbReference type="GO" id="GO:0030246">
    <property type="term" value="F:carbohydrate binding"/>
    <property type="evidence" value="ECO:0007669"/>
    <property type="project" value="InterPro"/>
</dbReference>
<dbReference type="PIRSF" id="PIRSF005096">
    <property type="entry name" value="GALM"/>
    <property type="match status" value="1"/>
</dbReference>
<accession>A0AAW2Z4M4</accession>
<dbReference type="EMBL" id="JAOPGA020001032">
    <property type="protein sequence ID" value="KAL0484264.1"/>
    <property type="molecule type" value="Genomic_DNA"/>
</dbReference>
<feature type="binding site" evidence="14">
    <location>
        <position position="245"/>
    </location>
    <ligand>
        <name>beta-D-galactose</name>
        <dbReference type="ChEBI" id="CHEBI:27667"/>
    </ligand>
</feature>
<comment type="similarity">
    <text evidence="5 12">Belongs to the aldose epimerase family.</text>
</comment>
<dbReference type="CDD" id="cd09019">
    <property type="entry name" value="galactose_mutarotase_like"/>
    <property type="match status" value="1"/>
</dbReference>
<dbReference type="InterPro" id="IPR008183">
    <property type="entry name" value="Aldose_1/G6P_1-epimerase"/>
</dbReference>
<dbReference type="GO" id="GO:0006006">
    <property type="term" value="P:glucose metabolic process"/>
    <property type="evidence" value="ECO:0007669"/>
    <property type="project" value="TreeGrafter"/>
</dbReference>
<dbReference type="FunFam" id="2.70.98.10:FF:000003">
    <property type="entry name" value="Aldose 1-epimerase"/>
    <property type="match status" value="1"/>
</dbReference>
<evidence type="ECO:0000256" key="13">
    <source>
        <dbReference type="PIRSR" id="PIRSR005096-1"/>
    </source>
</evidence>
<dbReference type="PANTHER" id="PTHR10091:SF0">
    <property type="entry name" value="GALACTOSE MUTAROTASE"/>
    <property type="match status" value="1"/>
</dbReference>
<dbReference type="GO" id="GO:0004034">
    <property type="term" value="F:aldose 1-epimerase activity"/>
    <property type="evidence" value="ECO:0007669"/>
    <property type="project" value="UniProtKB-EC"/>
</dbReference>
<dbReference type="PROSITE" id="PS00545">
    <property type="entry name" value="ALDOSE_1_EPIMERASE"/>
    <property type="match status" value="1"/>
</dbReference>
<comment type="catalytic activity">
    <reaction evidence="1 12">
        <text>alpha-D-glucose = beta-D-glucose</text>
        <dbReference type="Rhea" id="RHEA:10264"/>
        <dbReference type="ChEBI" id="CHEBI:15903"/>
        <dbReference type="ChEBI" id="CHEBI:17925"/>
        <dbReference type="EC" id="5.1.3.3"/>
    </reaction>
</comment>
<dbReference type="InterPro" id="IPR047215">
    <property type="entry name" value="Galactose_mutarotase-like"/>
</dbReference>
<dbReference type="GO" id="GO:0033499">
    <property type="term" value="P:galactose catabolic process via UDP-galactose, Leloir pathway"/>
    <property type="evidence" value="ECO:0007669"/>
    <property type="project" value="TreeGrafter"/>
</dbReference>
<keyword evidence="7" id="KW-0963">Cytoplasm</keyword>
<comment type="catalytic activity">
    <reaction evidence="2">
        <text>alpha-D-galactose = beta-D-galactose</text>
        <dbReference type="Rhea" id="RHEA:28675"/>
        <dbReference type="ChEBI" id="CHEBI:27667"/>
        <dbReference type="ChEBI" id="CHEBI:28061"/>
        <dbReference type="EC" id="5.1.3.3"/>
    </reaction>
    <physiologicalReaction direction="right-to-left" evidence="2">
        <dbReference type="Rhea" id="RHEA:28677"/>
    </physiologicalReaction>
</comment>
<evidence type="ECO:0000313" key="16">
    <source>
        <dbReference type="EMBL" id="KAL0484264.1"/>
    </source>
</evidence>
<comment type="pathway">
    <text evidence="4 12">Carbohydrate metabolism; hexose metabolism.</text>
</comment>
<evidence type="ECO:0000256" key="3">
    <source>
        <dbReference type="ARBA" id="ARBA00004496"/>
    </source>
</evidence>
<dbReference type="NCBIfam" id="NF008277">
    <property type="entry name" value="PRK11055.1"/>
    <property type="match status" value="1"/>
</dbReference>
<dbReference type="InterPro" id="IPR018052">
    <property type="entry name" value="Ald1_epimerase_CS"/>
</dbReference>
<organism evidence="16 17">
    <name type="scientific">Acrasis kona</name>
    <dbReference type="NCBI Taxonomy" id="1008807"/>
    <lineage>
        <taxon>Eukaryota</taxon>
        <taxon>Discoba</taxon>
        <taxon>Heterolobosea</taxon>
        <taxon>Tetramitia</taxon>
        <taxon>Eutetramitia</taxon>
        <taxon>Acrasidae</taxon>
        <taxon>Acrasis</taxon>
    </lineage>
</organism>
<feature type="active site" description="Proton acceptor" evidence="13">
    <location>
        <position position="309"/>
    </location>
</feature>